<gene>
    <name evidence="9" type="primary">PRD1_1</name>
    <name evidence="9" type="ORF">EDC05_000079</name>
</gene>
<evidence type="ECO:0000256" key="1">
    <source>
        <dbReference type="ARBA" id="ARBA00006040"/>
    </source>
</evidence>
<name>A0ABQ8PVX2_9FUNG</name>
<dbReference type="InterPro" id="IPR024079">
    <property type="entry name" value="MetalloPept_cat_dom_sf"/>
</dbReference>
<comment type="cofactor">
    <cofactor evidence="7">
        <name>Zn(2+)</name>
        <dbReference type="ChEBI" id="CHEBI:29105"/>
    </cofactor>
    <text evidence="7">Binds 1 zinc ion.</text>
</comment>
<comment type="similarity">
    <text evidence="1 7">Belongs to the peptidase M3 family.</text>
</comment>
<dbReference type="Gene3D" id="1.20.1050.40">
    <property type="entry name" value="Endopeptidase. Chain P, domain 1"/>
    <property type="match status" value="1"/>
</dbReference>
<organism evidence="9 10">
    <name type="scientific">Coemansia umbellata</name>
    <dbReference type="NCBI Taxonomy" id="1424467"/>
    <lineage>
        <taxon>Eukaryota</taxon>
        <taxon>Fungi</taxon>
        <taxon>Fungi incertae sedis</taxon>
        <taxon>Zoopagomycota</taxon>
        <taxon>Kickxellomycotina</taxon>
        <taxon>Kickxellomycetes</taxon>
        <taxon>Kickxellales</taxon>
        <taxon>Kickxellaceae</taxon>
        <taxon>Coemansia</taxon>
    </lineage>
</organism>
<keyword evidence="5 7" id="KW-0862">Zinc</keyword>
<dbReference type="InterPro" id="IPR024077">
    <property type="entry name" value="Neurolysin/TOP_dom2"/>
</dbReference>
<evidence type="ECO:0000256" key="2">
    <source>
        <dbReference type="ARBA" id="ARBA00022670"/>
    </source>
</evidence>
<dbReference type="EMBL" id="JANBQD010000001">
    <property type="protein sequence ID" value="KAJ1996189.1"/>
    <property type="molecule type" value="Genomic_DNA"/>
</dbReference>
<evidence type="ECO:0000313" key="9">
    <source>
        <dbReference type="EMBL" id="KAJ1996189.1"/>
    </source>
</evidence>
<keyword evidence="2 7" id="KW-0645">Protease</keyword>
<keyword evidence="10" id="KW-1185">Reference proteome</keyword>
<comment type="caution">
    <text evidence="9">The sequence shown here is derived from an EMBL/GenBank/DDBJ whole genome shotgun (WGS) entry which is preliminary data.</text>
</comment>
<dbReference type="CDD" id="cd06455">
    <property type="entry name" value="M3A_TOP"/>
    <property type="match status" value="1"/>
</dbReference>
<evidence type="ECO:0000256" key="7">
    <source>
        <dbReference type="RuleBase" id="RU003435"/>
    </source>
</evidence>
<dbReference type="InterPro" id="IPR001567">
    <property type="entry name" value="Pept_M3A_M3B_dom"/>
</dbReference>
<evidence type="ECO:0000256" key="3">
    <source>
        <dbReference type="ARBA" id="ARBA00022723"/>
    </source>
</evidence>
<sequence length="672" mass="77171">MTVTPVFTSPKDRIPDFNLSPGEIKKKAEMLISETTQIFDMVAAQTNPTFGCVVAPIAIDRSESSALRCIIDLLKNLSPSKDVRDACSAAATAISKHFTEMYMREDVYNAIRAVTDNKEEMDKLEYEDKRFAEKLEHKFYAYGLGLSRDKRKRLGEILNREEELKIEFSSNINEKSAKELFTREELKGLPDDYFDGRKTEQVDGLLRYAITSNTSDYCLLMRLAKNPETRKRMCLTFNNRCPENISLLQKITMLRLERAKLLGKNTHAEDVLEDLMAKTPMAVLAMLNNLKDKIGQAWIERLNELTNIKKKDMEAAGKQDAGFFAWDISYYENIRNKRIYKINTEDVKQYFPVEHVIPAILNIYQKMLGLRIVKVDSPSVWHPGVKLYEVWEANEDKFVGHFYLDLYPREGKYSGAAMFTIRSGFTKADGSREYPIASMVANFPKPTPSNPTLFSHGNVRTFMHEMGHVFHDLCAVTKWSRFHGTSTEWDFVEAPSQMLENWCWQPSVLRQISSHHKTGEPLPDRIIETIIKCKNDNSLLGDLNTVFYSLFDMAIHNSTDEVDVNKTYNEMKKEIYHSNYGGASVCPVARLGHMVGGYDACYYSYLWSRVYSADMFATRFLKEGIDNVQTGMDYRREILQPGGSRDAMVSLERFLGRKPNSDAFFKQRGIDK</sequence>
<dbReference type="Gene3D" id="3.40.390.10">
    <property type="entry name" value="Collagenase (Catalytic Domain)"/>
    <property type="match status" value="1"/>
</dbReference>
<keyword evidence="6 7" id="KW-0482">Metalloprotease</keyword>
<dbReference type="Pfam" id="PF01432">
    <property type="entry name" value="Peptidase_M3"/>
    <property type="match status" value="1"/>
</dbReference>
<protein>
    <submittedName>
        <fullName evidence="9">Metalloendopeptidase</fullName>
        <ecNumber evidence="9">3.4.24.37</ecNumber>
    </submittedName>
</protein>
<dbReference type="InterPro" id="IPR045090">
    <property type="entry name" value="Pept_M3A_M3B"/>
</dbReference>
<dbReference type="SUPFAM" id="SSF55486">
    <property type="entry name" value="Metalloproteases ('zincins'), catalytic domain"/>
    <property type="match status" value="1"/>
</dbReference>
<dbReference type="Proteomes" id="UP001151295">
    <property type="component" value="Unassembled WGS sequence"/>
</dbReference>
<evidence type="ECO:0000256" key="6">
    <source>
        <dbReference type="ARBA" id="ARBA00023049"/>
    </source>
</evidence>
<dbReference type="InterPro" id="IPR024080">
    <property type="entry name" value="Neurolysin/TOP_N"/>
</dbReference>
<proteinExistence type="inferred from homology"/>
<feature type="domain" description="Peptidase M3A/M3B catalytic" evidence="8">
    <location>
        <begin position="221"/>
        <end position="669"/>
    </location>
</feature>
<evidence type="ECO:0000259" key="8">
    <source>
        <dbReference type="Pfam" id="PF01432"/>
    </source>
</evidence>
<keyword evidence="4 7" id="KW-0378">Hydrolase</keyword>
<keyword evidence="3 7" id="KW-0479">Metal-binding</keyword>
<dbReference type="PANTHER" id="PTHR11804">
    <property type="entry name" value="PROTEASE M3 THIMET OLIGOPEPTIDASE-RELATED"/>
    <property type="match status" value="1"/>
</dbReference>
<dbReference type="PANTHER" id="PTHR11804:SF84">
    <property type="entry name" value="SACCHAROLYSIN"/>
    <property type="match status" value="1"/>
</dbReference>
<dbReference type="Gene3D" id="1.10.1370.10">
    <property type="entry name" value="Neurolysin, domain 3"/>
    <property type="match status" value="1"/>
</dbReference>
<dbReference type="EC" id="3.4.24.37" evidence="9"/>
<reference evidence="9" key="1">
    <citation type="submission" date="2022-07" db="EMBL/GenBank/DDBJ databases">
        <title>Phylogenomic reconstructions and comparative analyses of Kickxellomycotina fungi.</title>
        <authorList>
            <person name="Reynolds N.K."/>
            <person name="Stajich J.E."/>
            <person name="Barry K."/>
            <person name="Grigoriev I.V."/>
            <person name="Crous P."/>
            <person name="Smith M.E."/>
        </authorList>
    </citation>
    <scope>NUCLEOTIDE SEQUENCE</scope>
    <source>
        <strain evidence="9">BCRC 34882</strain>
    </source>
</reference>
<evidence type="ECO:0000313" key="10">
    <source>
        <dbReference type="Proteomes" id="UP001151295"/>
    </source>
</evidence>
<accession>A0ABQ8PVX2</accession>
<evidence type="ECO:0000256" key="4">
    <source>
        <dbReference type="ARBA" id="ARBA00022801"/>
    </source>
</evidence>
<dbReference type="GO" id="GO:0004222">
    <property type="term" value="F:metalloendopeptidase activity"/>
    <property type="evidence" value="ECO:0007669"/>
    <property type="project" value="UniProtKB-EC"/>
</dbReference>
<evidence type="ECO:0000256" key="5">
    <source>
        <dbReference type="ARBA" id="ARBA00022833"/>
    </source>
</evidence>